<reference evidence="3 4" key="1">
    <citation type="submission" date="2011-02" db="EMBL/GenBank/DDBJ databases">
        <title>The Genome Sequence of Sphaeroforma arctica JP610.</title>
        <authorList>
            <consortium name="The Broad Institute Genome Sequencing Platform"/>
            <person name="Russ C."/>
            <person name="Cuomo C."/>
            <person name="Young S.K."/>
            <person name="Zeng Q."/>
            <person name="Gargeya S."/>
            <person name="Alvarado L."/>
            <person name="Berlin A."/>
            <person name="Chapman S.B."/>
            <person name="Chen Z."/>
            <person name="Freedman E."/>
            <person name="Gellesch M."/>
            <person name="Goldberg J."/>
            <person name="Griggs A."/>
            <person name="Gujja S."/>
            <person name="Heilman E."/>
            <person name="Heiman D."/>
            <person name="Howarth C."/>
            <person name="Mehta T."/>
            <person name="Neiman D."/>
            <person name="Pearson M."/>
            <person name="Roberts A."/>
            <person name="Saif S."/>
            <person name="Shea T."/>
            <person name="Shenoy N."/>
            <person name="Sisk P."/>
            <person name="Stolte C."/>
            <person name="Sykes S."/>
            <person name="White J."/>
            <person name="Yandava C."/>
            <person name="Burger G."/>
            <person name="Gray M.W."/>
            <person name="Holland P.W.H."/>
            <person name="King N."/>
            <person name="Lang F.B.F."/>
            <person name="Roger A.J."/>
            <person name="Ruiz-Trillo I."/>
            <person name="Haas B."/>
            <person name="Nusbaum C."/>
            <person name="Birren B."/>
        </authorList>
    </citation>
    <scope>NUCLEOTIDE SEQUENCE [LARGE SCALE GENOMIC DNA]</scope>
    <source>
        <strain evidence="3 4">JP610</strain>
    </source>
</reference>
<dbReference type="STRING" id="667725.A0A0L0FTW9"/>
<organism evidence="3 4">
    <name type="scientific">Sphaeroforma arctica JP610</name>
    <dbReference type="NCBI Taxonomy" id="667725"/>
    <lineage>
        <taxon>Eukaryota</taxon>
        <taxon>Ichthyosporea</taxon>
        <taxon>Ichthyophonida</taxon>
        <taxon>Sphaeroforma</taxon>
    </lineage>
</organism>
<feature type="compositionally biased region" description="Acidic residues" evidence="1">
    <location>
        <begin position="323"/>
        <end position="340"/>
    </location>
</feature>
<name>A0A0L0FTW9_9EUKA</name>
<dbReference type="Pfam" id="PF01585">
    <property type="entry name" value="G-patch"/>
    <property type="match status" value="1"/>
</dbReference>
<feature type="compositionally biased region" description="Low complexity" evidence="1">
    <location>
        <begin position="581"/>
        <end position="596"/>
    </location>
</feature>
<feature type="region of interest" description="Disordered" evidence="1">
    <location>
        <begin position="573"/>
        <end position="608"/>
    </location>
</feature>
<keyword evidence="4" id="KW-1185">Reference proteome</keyword>
<evidence type="ECO:0000256" key="1">
    <source>
        <dbReference type="SAM" id="MobiDB-lite"/>
    </source>
</evidence>
<dbReference type="PROSITE" id="PS50174">
    <property type="entry name" value="G_PATCH"/>
    <property type="match status" value="1"/>
</dbReference>
<dbReference type="PANTHER" id="PTHR47423:SF2">
    <property type="entry name" value="PROTEIN SQS1"/>
    <property type="match status" value="1"/>
</dbReference>
<dbReference type="SMART" id="SM00443">
    <property type="entry name" value="G_patch"/>
    <property type="match status" value="1"/>
</dbReference>
<dbReference type="Proteomes" id="UP000054560">
    <property type="component" value="Unassembled WGS sequence"/>
</dbReference>
<feature type="region of interest" description="Disordered" evidence="1">
    <location>
        <begin position="414"/>
        <end position="452"/>
    </location>
</feature>
<feature type="region of interest" description="Disordered" evidence="1">
    <location>
        <begin position="201"/>
        <end position="236"/>
    </location>
</feature>
<dbReference type="GeneID" id="25908036"/>
<feature type="compositionally biased region" description="Acidic residues" evidence="1">
    <location>
        <begin position="291"/>
        <end position="301"/>
    </location>
</feature>
<feature type="region of interest" description="Disordered" evidence="1">
    <location>
        <begin position="249"/>
        <end position="374"/>
    </location>
</feature>
<feature type="compositionally biased region" description="Basic residues" evidence="1">
    <location>
        <begin position="211"/>
        <end position="226"/>
    </location>
</feature>
<dbReference type="PANTHER" id="PTHR47423">
    <property type="entry name" value="G-PATCH DOMAIN CONTAINING PROTEIN"/>
    <property type="match status" value="1"/>
</dbReference>
<feature type="compositionally biased region" description="Basic and acidic residues" evidence="1">
    <location>
        <begin position="259"/>
        <end position="269"/>
    </location>
</feature>
<dbReference type="GO" id="GO:0003676">
    <property type="term" value="F:nucleic acid binding"/>
    <property type="evidence" value="ECO:0007669"/>
    <property type="project" value="InterPro"/>
</dbReference>
<evidence type="ECO:0000259" key="2">
    <source>
        <dbReference type="PROSITE" id="PS50174"/>
    </source>
</evidence>
<dbReference type="eggNOG" id="KOG2184">
    <property type="taxonomic scope" value="Eukaryota"/>
</dbReference>
<feature type="domain" description="G-patch" evidence="2">
    <location>
        <begin position="610"/>
        <end position="656"/>
    </location>
</feature>
<evidence type="ECO:0000313" key="3">
    <source>
        <dbReference type="EMBL" id="KNC80089.1"/>
    </source>
</evidence>
<evidence type="ECO:0000313" key="4">
    <source>
        <dbReference type="Proteomes" id="UP000054560"/>
    </source>
</evidence>
<accession>A0A0L0FTW9</accession>
<protein>
    <recommendedName>
        <fullName evidence="2">G-patch domain-containing protein</fullName>
    </recommendedName>
</protein>
<feature type="compositionally biased region" description="Gly residues" evidence="1">
    <location>
        <begin position="363"/>
        <end position="372"/>
    </location>
</feature>
<dbReference type="AlphaFoldDB" id="A0A0L0FTW9"/>
<dbReference type="EMBL" id="KQ242201">
    <property type="protein sequence ID" value="KNC80089.1"/>
    <property type="molecule type" value="Genomic_DNA"/>
</dbReference>
<dbReference type="OrthoDB" id="29523at2759"/>
<dbReference type="RefSeq" id="XP_014153991.1">
    <property type="nucleotide sequence ID" value="XM_014298516.1"/>
</dbReference>
<feature type="region of interest" description="Disordered" evidence="1">
    <location>
        <begin position="51"/>
        <end position="88"/>
    </location>
</feature>
<gene>
    <name evidence="3" type="ORF">SARC_07532</name>
</gene>
<sequence>MSSAAVVAMATVPGREDALNTPNTGCQTTESVPVHTALTLAQMYPVSVRKPKAATASTTKQKQSKGNKKVNVASHDKEGQKLTGKQRRKLRIEAKRMDRADAKGFDIGRINSQIIDFVESKGDLHAFDPMASSAQKLVCKLARMYRLDVSICGSNKKRIVMVRYTTRTSLPGDDGPFAQRDIEELIGRHITAPSHAEVCRRQNADLVTSRQNRKAKEKSRRAKRSQGTHNVAREAGEGVATIRTGLSAFVSGGVLGPDGEYRDRNRDSQADSGTGLDGEYRDSVGGSDSNSDSDDDRDNDSESGSIGSGIGSLGAASSRTDEEISGDDEEISGDDEEISGNDEKIGGKDEEIRKVSVRMSGRRGNGTNGSKGVGAEEIYGRMSPMALGVVDTEGVSSSSEEEVKNAVRSDIHTTGDEISETSDIIRKNGDGISEPSNGLSKTGDGITDTDTDRIAEDGMDRMRSLGEHICRCDEIDTQLHTYTAVGVAHTCRDVETRISIEVDTHTHKHTHAHVATRKARREQHRGDRARTGVSTAVQARTNTPSLDTELHMSMYTAAIDTHTHTTLVRTSVRTAPTEPHSSASSTAGDSSISAKSATHASGVGTFEQHTRGIGSKLMGRMGYVSGEGLGPRHTGIRVPILAAFRPKNIGLGAKLVKKST</sequence>
<proteinExistence type="predicted"/>
<feature type="compositionally biased region" description="Basic and acidic residues" evidence="1">
    <location>
        <begin position="341"/>
        <end position="354"/>
    </location>
</feature>
<dbReference type="InterPro" id="IPR000467">
    <property type="entry name" value="G_patch_dom"/>
</dbReference>